<reference evidence="1" key="1">
    <citation type="submission" date="2019-12" db="EMBL/GenBank/DDBJ databases">
        <title>Genome sequencing and annotation of Brassica cretica.</title>
        <authorList>
            <person name="Studholme D.J."/>
            <person name="Sarris P.F."/>
        </authorList>
    </citation>
    <scope>NUCLEOTIDE SEQUENCE</scope>
    <source>
        <strain evidence="2">PFS-001/15</strain>
        <strain evidence="1">PFS-102/07</strain>
        <tissue evidence="1">Leaf</tissue>
    </source>
</reference>
<name>A0A8S9FL99_BRACR</name>
<accession>A0A8S9FL99</accession>
<protein>
    <submittedName>
        <fullName evidence="1">Uncharacterized protein</fullName>
    </submittedName>
</protein>
<comment type="caution">
    <text evidence="1">The sequence shown here is derived from an EMBL/GenBank/DDBJ whole genome shotgun (WGS) entry which is preliminary data.</text>
</comment>
<dbReference type="AlphaFoldDB" id="A0A8S9FL99"/>
<evidence type="ECO:0000313" key="2">
    <source>
        <dbReference type="EMBL" id="KAF2549721.1"/>
    </source>
</evidence>
<dbReference type="Proteomes" id="UP000712281">
    <property type="component" value="Unassembled WGS sequence"/>
</dbReference>
<gene>
    <name evidence="2" type="ORF">F2Q68_00033959</name>
    <name evidence="1" type="ORF">F2Q70_00029554</name>
</gene>
<proteinExistence type="predicted"/>
<dbReference type="EMBL" id="QGKW02001988">
    <property type="protein sequence ID" value="KAF2549721.1"/>
    <property type="molecule type" value="Genomic_DNA"/>
</dbReference>
<evidence type="ECO:0000313" key="1">
    <source>
        <dbReference type="EMBL" id="KAF2533136.1"/>
    </source>
</evidence>
<organism evidence="1">
    <name type="scientific">Brassica cretica</name>
    <name type="common">Mustard</name>
    <dbReference type="NCBI Taxonomy" id="69181"/>
    <lineage>
        <taxon>Eukaryota</taxon>
        <taxon>Viridiplantae</taxon>
        <taxon>Streptophyta</taxon>
        <taxon>Embryophyta</taxon>
        <taxon>Tracheophyta</taxon>
        <taxon>Spermatophyta</taxon>
        <taxon>Magnoliopsida</taxon>
        <taxon>eudicotyledons</taxon>
        <taxon>Gunneridae</taxon>
        <taxon>Pentapetalae</taxon>
        <taxon>rosids</taxon>
        <taxon>malvids</taxon>
        <taxon>Brassicales</taxon>
        <taxon>Brassicaceae</taxon>
        <taxon>Brassiceae</taxon>
        <taxon>Brassica</taxon>
    </lineage>
</organism>
<dbReference type="EMBL" id="QGKY02002305">
    <property type="protein sequence ID" value="KAF2533136.1"/>
    <property type="molecule type" value="Genomic_DNA"/>
</dbReference>
<sequence>MIEEILADDPLEVVLIRAESEENTFNVDADGFRIPAPMFRVPTPGHGSLPPGLGPTSGFQAEGRHDLHHKYRFLNLKNEVGDVLDQSSQFHSSQGKVPYLEDLLLRHAYDRLNPCDYCQLDEEICSLEHIYSSTYWLRPRSPAHQQGPSMLTEAPRHIMLTAAYRQVYHLFRPCLP</sequence>